<evidence type="ECO:0000313" key="2">
    <source>
        <dbReference type="EMBL" id="KAL0910042.1"/>
    </source>
</evidence>
<dbReference type="Proteomes" id="UP001552299">
    <property type="component" value="Unassembled WGS sequence"/>
</dbReference>
<gene>
    <name evidence="2" type="ORF">M5K25_020969</name>
</gene>
<evidence type="ECO:0000313" key="3">
    <source>
        <dbReference type="Proteomes" id="UP001552299"/>
    </source>
</evidence>
<dbReference type="EMBL" id="JANQDX010000016">
    <property type="protein sequence ID" value="KAL0910042.1"/>
    <property type="molecule type" value="Genomic_DNA"/>
</dbReference>
<comment type="caution">
    <text evidence="2">The sequence shown here is derived from an EMBL/GenBank/DDBJ whole genome shotgun (WGS) entry which is preliminary data.</text>
</comment>
<proteinExistence type="predicted"/>
<organism evidence="2 3">
    <name type="scientific">Dendrobium thyrsiflorum</name>
    <name type="common">Pinecone-like raceme dendrobium</name>
    <name type="synonym">Orchid</name>
    <dbReference type="NCBI Taxonomy" id="117978"/>
    <lineage>
        <taxon>Eukaryota</taxon>
        <taxon>Viridiplantae</taxon>
        <taxon>Streptophyta</taxon>
        <taxon>Embryophyta</taxon>
        <taxon>Tracheophyta</taxon>
        <taxon>Spermatophyta</taxon>
        <taxon>Magnoliopsida</taxon>
        <taxon>Liliopsida</taxon>
        <taxon>Asparagales</taxon>
        <taxon>Orchidaceae</taxon>
        <taxon>Epidendroideae</taxon>
        <taxon>Malaxideae</taxon>
        <taxon>Dendrobiinae</taxon>
        <taxon>Dendrobium</taxon>
    </lineage>
</organism>
<accession>A0ABD0UI69</accession>
<dbReference type="AlphaFoldDB" id="A0ABD0UI69"/>
<keyword evidence="3" id="KW-1185">Reference proteome</keyword>
<feature type="compositionally biased region" description="Polar residues" evidence="1">
    <location>
        <begin position="113"/>
        <end position="123"/>
    </location>
</feature>
<feature type="region of interest" description="Disordered" evidence="1">
    <location>
        <begin position="24"/>
        <end position="71"/>
    </location>
</feature>
<evidence type="ECO:0000256" key="1">
    <source>
        <dbReference type="SAM" id="MobiDB-lite"/>
    </source>
</evidence>
<feature type="region of interest" description="Disordered" evidence="1">
    <location>
        <begin position="112"/>
        <end position="134"/>
    </location>
</feature>
<name>A0ABD0UI69_DENTH</name>
<reference evidence="2 3" key="1">
    <citation type="journal article" date="2024" name="Plant Biotechnol. J.">
        <title>Dendrobium thyrsiflorum genome and its molecular insights into genes involved in important horticultural traits.</title>
        <authorList>
            <person name="Chen B."/>
            <person name="Wang J.Y."/>
            <person name="Zheng P.J."/>
            <person name="Li K.L."/>
            <person name="Liang Y.M."/>
            <person name="Chen X.F."/>
            <person name="Zhang C."/>
            <person name="Zhao X."/>
            <person name="He X."/>
            <person name="Zhang G.Q."/>
            <person name="Liu Z.J."/>
            <person name="Xu Q."/>
        </authorList>
    </citation>
    <scope>NUCLEOTIDE SEQUENCE [LARGE SCALE GENOMIC DNA]</scope>
    <source>
        <strain evidence="2">GZMU011</strain>
    </source>
</reference>
<protein>
    <submittedName>
        <fullName evidence="2">Uncharacterized protein</fullName>
    </submittedName>
</protein>
<sequence length="185" mass="20577">MSKGGVGVLKITFKPAQDQRFKDVRGSNAFTNELASTAPIPSRTRSYRRQASQSREPPNGKKKPKLPSLRLSSVRTSQELKLLYSSPPRPALVWRSPGLEPPVDPITLCMPKSDSTPSPSTMASHLHGPSQADPSSSFLRQLLGDYESWEECLALLYVRPTVDNQIQYENYILEDTKVIPLSLLL</sequence>